<reference evidence="13" key="1">
    <citation type="submission" date="2016-03" db="EMBL/GenBank/DDBJ databases">
        <title>Updated assembly of Pseudogymnoascus destructans, the fungus causing white-nose syndrome of bats.</title>
        <authorList>
            <person name="Palmer J.M."/>
            <person name="Drees K.P."/>
            <person name="Foster J.T."/>
            <person name="Lindner D.L."/>
        </authorList>
    </citation>
    <scope>NUCLEOTIDE SEQUENCE [LARGE SCALE GENOMIC DNA]</scope>
    <source>
        <strain evidence="13">20631-21</strain>
    </source>
</reference>
<dbReference type="Pfam" id="PF00664">
    <property type="entry name" value="ABC_membrane"/>
    <property type="match status" value="2"/>
</dbReference>
<dbReference type="GeneID" id="36284713"/>
<dbReference type="CDD" id="cd18577">
    <property type="entry name" value="ABC_6TM_Pgp_ABCB1_D1_like"/>
    <property type="match status" value="1"/>
</dbReference>
<feature type="transmembrane region" description="Helical" evidence="10">
    <location>
        <begin position="794"/>
        <end position="817"/>
    </location>
</feature>
<dbReference type="InterPro" id="IPR039421">
    <property type="entry name" value="Type_1_exporter"/>
</dbReference>
<feature type="transmembrane region" description="Helical" evidence="10">
    <location>
        <begin position="748"/>
        <end position="774"/>
    </location>
</feature>
<dbReference type="OrthoDB" id="6500128at2759"/>
<organism evidence="13">
    <name type="scientific">Pseudogymnoascus destructans</name>
    <dbReference type="NCBI Taxonomy" id="655981"/>
    <lineage>
        <taxon>Eukaryota</taxon>
        <taxon>Fungi</taxon>
        <taxon>Dikarya</taxon>
        <taxon>Ascomycota</taxon>
        <taxon>Pezizomycotina</taxon>
        <taxon>Leotiomycetes</taxon>
        <taxon>Thelebolales</taxon>
        <taxon>Thelebolaceae</taxon>
        <taxon>Pseudogymnoascus</taxon>
    </lineage>
</organism>
<keyword evidence="6" id="KW-0547">Nucleotide-binding</keyword>
<dbReference type="VEuPathDB" id="FungiDB:GMDG_02923"/>
<dbReference type="GO" id="GO:0005524">
    <property type="term" value="F:ATP binding"/>
    <property type="evidence" value="ECO:0007669"/>
    <property type="project" value="UniProtKB-KW"/>
</dbReference>
<accession>A0A177AIV1</accession>
<dbReference type="FunFam" id="3.40.50.300:FF:000913">
    <property type="entry name" value="ABC multidrug transporter SitT"/>
    <property type="match status" value="1"/>
</dbReference>
<sequence>MADAPSTQKAIVASDSAALTPWSRLKKTFAYFAIFVQTEPSKLDTLLFVTGIISAIASGIPFPLLGIIFGQLLDDFNAESCAVEATSGADYQSDVNFKVLYIIYLAIAQFGFVYIHLVSWSLGGARLAQRLREQYLRSLLHKEPAFFDDHPGGEVSSRLNGDITMIRMGTSEKVGIYLSSISFFVTAYIIAFIKIPKLAGILVSLVPAYFSMSLVGGYFIKKYSSQVSDHFSAASSVASEALSNVAVVHAFNANEKLETNFSSHMRIARKDGLNKALVSGIQAGLIFFIAYAADALAFWQGSHMIADSVASNGTGSTVGSVFTVIFLLVNATLVLSQMTPYLAIFAAASASFAKLKKDMDRPSRIDGTSNTGVRLAPVTVGQFKLENVTFSYPSRPEQNVLQNVSLELPAGKKTALVGFSGSGKSTVTSLLLRLYDPTEGTVLLDGHDLRELNVRQVRSLIGIVQQESTLLDRSILENIAHGLVNSAVPGHEHLRDTLLGPQLRSLAAAIRGGRDATEAAIEQGPIVVEILGMVQHAAGIADAERFISEMPEGLGTIVGSGGTRLSGGQRQRIAIARSMVKDPQILILDEATASLDSQSEKEILKALDRCSEGRTVISVAHRLSTIQKADKIIVMKNGCIVEVGSPAELMSKQGSYASLVNLQNLDTESPEQRSSQDGSIGGATAVEKVDNGLESTDKEDVSVDVTKASLEVRKLSMSDSAVEEDEPPVNQSLGYLISNMSRYIRPNALIAVVALAAASIVGGAYLADAVIFGHTVSGLSPCGTPDHIRSSGRLYGLLFFVLAIIEFFANVISWVGFGRVSEDAIYAIRTSVFRALFEQDVQWHQSAGRTPSSLLALITNDGNQIAGLSGSIIGTVLSICINLVAAVIMTLIIAWRISLVCLAIVPILLGVGLAQLRALARFTEKHEKAFNESVGISVEAVNSIKTVAALALEHEILDVYRSTLDGPRKEVTAVSLYTSLWLALQYLVGNLAFALGFWWGSKQVFSGRYSQTEFIMVVFSLLVSAQLWSQMFALAPEISNARGAVARVVNVIEMGSSGSDAQGWPGDKKQDVEAIAETKAALPHREGGTEVKLQNVHFAYPGRQSAPALCGLSLHIQPGQFAGLVGPSGAGKSTITSLVERMYIPSHGEIFIDGVDITKQKGISFRDDISLVPQDGVLFDGSIRFNLSLGARPGSSVSDEDMIEACKLASIHDTIDKLPQGYDTLCGANGSQLSTGQKHRLAIARALVRKPRLLILDEPTSALDAETEKVLQENLRIATQGITVIVIAHRLNTIRHADAIFLIEAGQCADAGTHNELFNRSETYRANVLNQMIAS</sequence>
<keyword evidence="5" id="KW-0677">Repeat</keyword>
<dbReference type="Gene3D" id="1.20.1560.10">
    <property type="entry name" value="ABC transporter type 1, transmembrane domain"/>
    <property type="match status" value="1"/>
</dbReference>
<dbReference type="InterPro" id="IPR036640">
    <property type="entry name" value="ABC1_TM_sf"/>
</dbReference>
<comment type="subcellular location">
    <subcellularLocation>
        <location evidence="1">Membrane</location>
        <topology evidence="1">Multi-pass membrane protein</topology>
    </subcellularLocation>
</comment>
<dbReference type="SUPFAM" id="SSF52540">
    <property type="entry name" value="P-loop containing nucleoside triphosphate hydrolases"/>
    <property type="match status" value="2"/>
</dbReference>
<evidence type="ECO:0000256" key="5">
    <source>
        <dbReference type="ARBA" id="ARBA00022737"/>
    </source>
</evidence>
<evidence type="ECO:0000256" key="9">
    <source>
        <dbReference type="ARBA" id="ARBA00023136"/>
    </source>
</evidence>
<feature type="transmembrane region" description="Helical" evidence="10">
    <location>
        <begin position="46"/>
        <end position="69"/>
    </location>
</feature>
<proteinExistence type="inferred from homology"/>
<feature type="transmembrane region" description="Helical" evidence="10">
    <location>
        <begin position="174"/>
        <end position="193"/>
    </location>
</feature>
<feature type="domain" description="ABC transmembrane type-1" evidence="12">
    <location>
        <begin position="49"/>
        <end position="347"/>
    </location>
</feature>
<feature type="transmembrane region" description="Helical" evidence="10">
    <location>
        <begin position="976"/>
        <end position="999"/>
    </location>
</feature>
<evidence type="ECO:0000256" key="10">
    <source>
        <dbReference type="SAM" id="Phobius"/>
    </source>
</evidence>
<dbReference type="GO" id="GO:0016887">
    <property type="term" value="F:ATP hydrolysis activity"/>
    <property type="evidence" value="ECO:0007669"/>
    <property type="project" value="InterPro"/>
</dbReference>
<dbReference type="InterPro" id="IPR003593">
    <property type="entry name" value="AAA+_ATPase"/>
</dbReference>
<dbReference type="Pfam" id="PF00005">
    <property type="entry name" value="ABC_tran"/>
    <property type="match status" value="2"/>
</dbReference>
<dbReference type="InterPro" id="IPR017871">
    <property type="entry name" value="ABC_transporter-like_CS"/>
</dbReference>
<evidence type="ECO:0000313" key="13">
    <source>
        <dbReference type="EMBL" id="OAF61998.1"/>
    </source>
</evidence>
<dbReference type="GO" id="GO:0090374">
    <property type="term" value="P:oligopeptide export from mitochondrion"/>
    <property type="evidence" value="ECO:0007669"/>
    <property type="project" value="TreeGrafter"/>
</dbReference>
<evidence type="ECO:0000256" key="3">
    <source>
        <dbReference type="ARBA" id="ARBA00022448"/>
    </source>
</evidence>
<dbReference type="eggNOG" id="KOG0055">
    <property type="taxonomic scope" value="Eukaryota"/>
</dbReference>
<feature type="transmembrane region" description="Helical" evidence="10">
    <location>
        <begin position="199"/>
        <end position="220"/>
    </location>
</feature>
<feature type="domain" description="ABC transporter" evidence="11">
    <location>
        <begin position="1091"/>
        <end position="1330"/>
    </location>
</feature>
<dbReference type="GO" id="GO:0015421">
    <property type="term" value="F:ABC-type oligopeptide transporter activity"/>
    <property type="evidence" value="ECO:0007669"/>
    <property type="project" value="TreeGrafter"/>
</dbReference>
<keyword evidence="3" id="KW-0813">Transport</keyword>
<dbReference type="RefSeq" id="XP_024327272.1">
    <property type="nucleotide sequence ID" value="XM_024465299.1"/>
</dbReference>
<evidence type="ECO:0000259" key="12">
    <source>
        <dbReference type="PROSITE" id="PS50929"/>
    </source>
</evidence>
<evidence type="ECO:0000256" key="2">
    <source>
        <dbReference type="ARBA" id="ARBA00007577"/>
    </source>
</evidence>
<evidence type="ECO:0000259" key="11">
    <source>
        <dbReference type="PROSITE" id="PS50893"/>
    </source>
</evidence>
<feature type="domain" description="ABC transporter" evidence="11">
    <location>
        <begin position="383"/>
        <end position="662"/>
    </location>
</feature>
<dbReference type="SUPFAM" id="SSF90123">
    <property type="entry name" value="ABC transporter transmembrane region"/>
    <property type="match status" value="2"/>
</dbReference>
<dbReference type="PROSITE" id="PS50893">
    <property type="entry name" value="ABC_TRANSPORTER_2"/>
    <property type="match status" value="2"/>
</dbReference>
<dbReference type="FunFam" id="1.20.1560.10:FF:000057">
    <property type="entry name" value="ABC multidrug transporter SitT"/>
    <property type="match status" value="2"/>
</dbReference>
<feature type="transmembrane region" description="Helical" evidence="10">
    <location>
        <begin position="894"/>
        <end position="916"/>
    </location>
</feature>
<evidence type="ECO:0000256" key="1">
    <source>
        <dbReference type="ARBA" id="ARBA00004141"/>
    </source>
</evidence>
<dbReference type="PROSITE" id="PS50929">
    <property type="entry name" value="ABC_TM1F"/>
    <property type="match status" value="2"/>
</dbReference>
<comment type="similarity">
    <text evidence="2">Belongs to the ABC transporter superfamily. ABCB family. Multidrug resistance exporter (TC 3.A.1.201) subfamily.</text>
</comment>
<dbReference type="InterPro" id="IPR011527">
    <property type="entry name" value="ABC1_TM_dom"/>
</dbReference>
<dbReference type="PROSITE" id="PS00211">
    <property type="entry name" value="ABC_TRANSPORTER_1"/>
    <property type="match status" value="1"/>
</dbReference>
<dbReference type="InterPro" id="IPR027417">
    <property type="entry name" value="P-loop_NTPase"/>
</dbReference>
<dbReference type="PANTHER" id="PTHR43394">
    <property type="entry name" value="ATP-DEPENDENT PERMEASE MDL1, MITOCHONDRIAL"/>
    <property type="match status" value="1"/>
</dbReference>
<feature type="transmembrane region" description="Helical" evidence="10">
    <location>
        <begin position="276"/>
        <end position="299"/>
    </location>
</feature>
<keyword evidence="4 10" id="KW-0812">Transmembrane</keyword>
<protein>
    <submittedName>
        <fullName evidence="13">Uncharacterized protein</fullName>
    </submittedName>
</protein>
<feature type="transmembrane region" description="Helical" evidence="10">
    <location>
        <begin position="101"/>
        <end position="122"/>
    </location>
</feature>
<feature type="transmembrane region" description="Helical" evidence="10">
    <location>
        <begin position="319"/>
        <end position="352"/>
    </location>
</feature>
<keyword evidence="9 10" id="KW-0472">Membrane</keyword>
<dbReference type="EMBL" id="KV441388">
    <property type="protein sequence ID" value="OAF61998.1"/>
    <property type="molecule type" value="Genomic_DNA"/>
</dbReference>
<dbReference type="SMART" id="SM00382">
    <property type="entry name" value="AAA"/>
    <property type="match status" value="2"/>
</dbReference>
<dbReference type="Proteomes" id="UP000077154">
    <property type="component" value="Unassembled WGS sequence"/>
</dbReference>
<evidence type="ECO:0000256" key="8">
    <source>
        <dbReference type="ARBA" id="ARBA00022989"/>
    </source>
</evidence>
<dbReference type="CDD" id="cd18578">
    <property type="entry name" value="ABC_6TM_Pgp_ABCB1_D2_like"/>
    <property type="match status" value="1"/>
</dbReference>
<name>A0A177AIV1_9PEZI</name>
<evidence type="ECO:0000256" key="4">
    <source>
        <dbReference type="ARBA" id="ARBA00022692"/>
    </source>
</evidence>
<dbReference type="GO" id="GO:0005743">
    <property type="term" value="C:mitochondrial inner membrane"/>
    <property type="evidence" value="ECO:0007669"/>
    <property type="project" value="TreeGrafter"/>
</dbReference>
<dbReference type="PANTHER" id="PTHR43394:SF11">
    <property type="entry name" value="ATP-BINDING CASSETTE TRANSPORTER"/>
    <property type="match status" value="1"/>
</dbReference>
<evidence type="ECO:0000256" key="6">
    <source>
        <dbReference type="ARBA" id="ARBA00022741"/>
    </source>
</evidence>
<evidence type="ECO:0000256" key="7">
    <source>
        <dbReference type="ARBA" id="ARBA00022840"/>
    </source>
</evidence>
<keyword evidence="7" id="KW-0067">ATP-binding</keyword>
<keyword evidence="8 10" id="KW-1133">Transmembrane helix</keyword>
<dbReference type="InterPro" id="IPR003439">
    <property type="entry name" value="ABC_transporter-like_ATP-bd"/>
</dbReference>
<feature type="domain" description="ABC transmembrane type-1" evidence="12">
    <location>
        <begin position="748"/>
        <end position="1040"/>
    </location>
</feature>
<gene>
    <name evidence="13" type="ORF">VC83_01624</name>
</gene>
<dbReference type="Gene3D" id="3.40.50.300">
    <property type="entry name" value="P-loop containing nucleotide triphosphate hydrolases"/>
    <property type="match status" value="2"/>
</dbReference>
<feature type="transmembrane region" description="Helical" evidence="10">
    <location>
        <begin position="865"/>
        <end position="888"/>
    </location>
</feature>